<dbReference type="EMBL" id="JAGTJR010000002">
    <property type="protein sequence ID" value="KAH7063463.1"/>
    <property type="molecule type" value="Genomic_DNA"/>
</dbReference>
<feature type="compositionally biased region" description="Basic and acidic residues" evidence="1">
    <location>
        <begin position="764"/>
        <end position="784"/>
    </location>
</feature>
<accession>A0ABQ8GVN2</accession>
<feature type="region of interest" description="Disordered" evidence="1">
    <location>
        <begin position="642"/>
        <end position="695"/>
    </location>
</feature>
<protein>
    <submittedName>
        <fullName evidence="2">Uncharacterized protein</fullName>
    </submittedName>
</protein>
<feature type="region of interest" description="Disordered" evidence="1">
    <location>
        <begin position="473"/>
        <end position="494"/>
    </location>
</feature>
<reference evidence="2 3" key="1">
    <citation type="journal article" date="2021" name="Nat. Commun.">
        <title>Genetic determinants of endophytism in the Arabidopsis root mycobiome.</title>
        <authorList>
            <person name="Mesny F."/>
            <person name="Miyauchi S."/>
            <person name="Thiergart T."/>
            <person name="Pickel B."/>
            <person name="Atanasova L."/>
            <person name="Karlsson M."/>
            <person name="Huettel B."/>
            <person name="Barry K.W."/>
            <person name="Haridas S."/>
            <person name="Chen C."/>
            <person name="Bauer D."/>
            <person name="Andreopoulos W."/>
            <person name="Pangilinan J."/>
            <person name="LaButti K."/>
            <person name="Riley R."/>
            <person name="Lipzen A."/>
            <person name="Clum A."/>
            <person name="Drula E."/>
            <person name="Henrissat B."/>
            <person name="Kohler A."/>
            <person name="Grigoriev I.V."/>
            <person name="Martin F.M."/>
            <person name="Hacquard S."/>
        </authorList>
    </citation>
    <scope>NUCLEOTIDE SEQUENCE [LARGE SCALE GENOMIC DNA]</scope>
    <source>
        <strain evidence="2 3">MPI-SDFR-AT-0080</strain>
    </source>
</reference>
<sequence length="808" mass="90685">MAKKTSPDGDTPAANLRRKLKKIVPRNIDAVSRSVGDDVKNLLDVAVAYVMLTNNGSQPWGYLTLKDFGSSLSNEVSGKDMGKIAKEKATDAATALWEFVQWGKKLFTPLWPSIIDIFETLKRTVDGTCQLRAPDYDLWKRAGKDGESSSTWEPLDKSDPDPSLRLLARLSAPGRYELTPWRRGTAAHMLRVIRDTDAYADPGSKSFLADLSQLEIVAGVMLLANRSRDDDPKALSRKITSLRDITKVDQQRIVVADKRMNKFFAREAKARETILVPGMGDYARGYWFARFEELGRFGARNDLDFNKEYPGDVDEPAVIVPILGGKKRMAEVLEENRGGRPAAAPKWTMAPAPVAVADVVEGQVEMFEEPGIESMLLGLLWFHAHTLDAILAKGSKWSFAQSEDYFERHFRFLEWVVVRRQISVRSKLDGLPEGDVGTAHAHIDLLQYEDISKAIANRKRLFEGAKKWAYGRGPHDKQAGGDEDPVVEKRGANSESISEPQIIRARYVSKQKEELANKSPWEVLTRSLRDPSGLVLGKDEDGTKIALFTILMDEGGCKPWFDHTLSFWKSRLYAPAILANRLQYRPWRLPESEDTHELIADIYEELYGMAASKVQSGELRLPFRFPFEDKSLKRLPILEKEGSGSKKTVGDGDSASLTSEGLAGSLATEKRRKPEQFSFLSHHPSEGSSWEATQPGMPIQLKHIQQLVDEEERELMNRLTDRMRASELLVDAMKSEDEVRALQNGGIWRYGGIPHPPVQPVPSESRRKVRNSEKIRAPGARVDEGSTMSAERLRRYDSLLESIGEQKG</sequence>
<comment type="caution">
    <text evidence="2">The sequence shown here is derived from an EMBL/GenBank/DDBJ whole genome shotgun (WGS) entry which is preliminary data.</text>
</comment>
<evidence type="ECO:0000313" key="2">
    <source>
        <dbReference type="EMBL" id="KAH7063463.1"/>
    </source>
</evidence>
<dbReference type="Proteomes" id="UP000774617">
    <property type="component" value="Unassembled WGS sequence"/>
</dbReference>
<gene>
    <name evidence="2" type="ORF">B0J12DRAFT_170694</name>
</gene>
<evidence type="ECO:0000313" key="3">
    <source>
        <dbReference type="Proteomes" id="UP000774617"/>
    </source>
</evidence>
<evidence type="ECO:0000256" key="1">
    <source>
        <dbReference type="SAM" id="MobiDB-lite"/>
    </source>
</evidence>
<proteinExistence type="predicted"/>
<feature type="region of interest" description="Disordered" evidence="1">
    <location>
        <begin position="753"/>
        <end position="790"/>
    </location>
</feature>
<feature type="compositionally biased region" description="Basic and acidic residues" evidence="1">
    <location>
        <begin position="473"/>
        <end position="492"/>
    </location>
</feature>
<name>A0ABQ8GVN2_9PEZI</name>
<organism evidence="2 3">
    <name type="scientific">Macrophomina phaseolina</name>
    <dbReference type="NCBI Taxonomy" id="35725"/>
    <lineage>
        <taxon>Eukaryota</taxon>
        <taxon>Fungi</taxon>
        <taxon>Dikarya</taxon>
        <taxon>Ascomycota</taxon>
        <taxon>Pezizomycotina</taxon>
        <taxon>Dothideomycetes</taxon>
        <taxon>Dothideomycetes incertae sedis</taxon>
        <taxon>Botryosphaeriales</taxon>
        <taxon>Botryosphaeriaceae</taxon>
        <taxon>Macrophomina</taxon>
    </lineage>
</organism>
<keyword evidence="3" id="KW-1185">Reference proteome</keyword>